<dbReference type="PANTHER" id="PTHR12924">
    <property type="entry name" value="TRANSLOCON-ASSOCIATED PROTEIN, ALPHA SUBUNIT"/>
    <property type="match status" value="1"/>
</dbReference>
<feature type="signal peptide" evidence="2">
    <location>
        <begin position="1"/>
        <end position="25"/>
    </location>
</feature>
<keyword evidence="1" id="KW-1133">Transmembrane helix</keyword>
<evidence type="ECO:0000313" key="4">
    <source>
        <dbReference type="Proteomes" id="UP000004994"/>
    </source>
</evidence>
<evidence type="ECO:0000256" key="2">
    <source>
        <dbReference type="SAM" id="SignalP"/>
    </source>
</evidence>
<dbReference type="STRING" id="4081.A0A3Q7IHA1"/>
<reference evidence="3" key="1">
    <citation type="journal article" date="2012" name="Nature">
        <title>The tomato genome sequence provides insights into fleshy fruit evolution.</title>
        <authorList>
            <consortium name="Tomato Genome Consortium"/>
        </authorList>
    </citation>
    <scope>NUCLEOTIDE SEQUENCE [LARGE SCALE GENOMIC DNA]</scope>
    <source>
        <strain evidence="3">cv. Heinz 1706</strain>
    </source>
</reference>
<dbReference type="AlphaFoldDB" id="A0A3Q7IHA1"/>
<dbReference type="PANTHER" id="PTHR12924:SF0">
    <property type="entry name" value="TRANSLOCON-ASSOCIATED PROTEIN SUBUNIT ALPHA"/>
    <property type="match status" value="1"/>
</dbReference>
<organism evidence="3">
    <name type="scientific">Solanum lycopersicum</name>
    <name type="common">Tomato</name>
    <name type="synonym">Lycopersicon esculentum</name>
    <dbReference type="NCBI Taxonomy" id="4081"/>
    <lineage>
        <taxon>Eukaryota</taxon>
        <taxon>Viridiplantae</taxon>
        <taxon>Streptophyta</taxon>
        <taxon>Embryophyta</taxon>
        <taxon>Tracheophyta</taxon>
        <taxon>Spermatophyta</taxon>
        <taxon>Magnoliopsida</taxon>
        <taxon>eudicotyledons</taxon>
        <taxon>Gunneridae</taxon>
        <taxon>Pentapetalae</taxon>
        <taxon>asterids</taxon>
        <taxon>lamiids</taxon>
        <taxon>Solanales</taxon>
        <taxon>Solanaceae</taxon>
        <taxon>Solanoideae</taxon>
        <taxon>Solaneae</taxon>
        <taxon>Solanum</taxon>
        <taxon>Solanum subgen. Lycopersicon</taxon>
    </lineage>
</organism>
<proteinExistence type="predicted"/>
<evidence type="ECO:0000313" key="3">
    <source>
        <dbReference type="EnsemblPlants" id="Solyc10g054880.2.1"/>
    </source>
</evidence>
<dbReference type="Gramene" id="Solyc10g054880.2.1">
    <property type="protein sequence ID" value="Solyc10g054880.2.1"/>
    <property type="gene ID" value="Solyc10g054880.2"/>
</dbReference>
<feature type="transmembrane region" description="Helical" evidence="1">
    <location>
        <begin position="108"/>
        <end position="125"/>
    </location>
</feature>
<name>A0A3Q7IHA1_SOLLC</name>
<sequence>MSIRVFSVFLALILFSAPFIQVARCQSDPETDVVEGTGEAGDLGIVDEDVRDFGSDSFSPAPGIETPGSFDLVGIIVYEIDQNPFQSTFYNGTIEVTEPGGLLSVESVFLFCLGIALLALLGFWIRGQIQNLSKKTKRAPKAKVEVGTATTDASTDEWLEGLVLPSIAGMQMER</sequence>
<evidence type="ECO:0000256" key="1">
    <source>
        <dbReference type="SAM" id="Phobius"/>
    </source>
</evidence>
<dbReference type="InParanoid" id="A0A3Q7IHA1"/>
<keyword evidence="1" id="KW-0472">Membrane</keyword>
<keyword evidence="1" id="KW-0812">Transmembrane</keyword>
<reference evidence="3" key="2">
    <citation type="submission" date="2019-01" db="UniProtKB">
        <authorList>
            <consortium name="EnsemblPlants"/>
        </authorList>
    </citation>
    <scope>IDENTIFICATION</scope>
    <source>
        <strain evidence="3">cv. Heinz 1706</strain>
    </source>
</reference>
<accession>A0A3Q7IHA1</accession>
<dbReference type="EnsemblPlants" id="Solyc10g054880.2.1">
    <property type="protein sequence ID" value="Solyc10g054880.2.1"/>
    <property type="gene ID" value="Solyc10g054880.2"/>
</dbReference>
<feature type="chain" id="PRO_5018537283" evidence="2">
    <location>
        <begin position="26"/>
        <end position="174"/>
    </location>
</feature>
<dbReference type="FunCoup" id="A0A3Q7IHA1">
    <property type="interactions" value="3558"/>
</dbReference>
<keyword evidence="4" id="KW-1185">Reference proteome</keyword>
<protein>
    <submittedName>
        <fullName evidence="3">Uncharacterized protein</fullName>
    </submittedName>
</protein>
<dbReference type="Proteomes" id="UP000004994">
    <property type="component" value="Chromosome 10"/>
</dbReference>
<keyword evidence="2" id="KW-0732">Signal</keyword>